<comment type="similarity">
    <text evidence="3">Belongs to the SmpB family.</text>
</comment>
<keyword evidence="6" id="KW-1185">Reference proteome</keyword>
<proteinExistence type="inferred from homology"/>
<dbReference type="GO" id="GO:0003723">
    <property type="term" value="F:RNA binding"/>
    <property type="evidence" value="ECO:0007669"/>
    <property type="project" value="UniProtKB-UniRule"/>
</dbReference>
<dbReference type="PROSITE" id="PS01317">
    <property type="entry name" value="SSRP"/>
    <property type="match status" value="1"/>
</dbReference>
<dbReference type="EMBL" id="FRAF01000021">
    <property type="protein sequence ID" value="SHK74101.1"/>
    <property type="molecule type" value="Genomic_DNA"/>
</dbReference>
<evidence type="ECO:0000313" key="6">
    <source>
        <dbReference type="Proteomes" id="UP000184016"/>
    </source>
</evidence>
<comment type="subcellular location">
    <subcellularLocation>
        <location evidence="3">Cytoplasm</location>
    </subcellularLocation>
    <text evidence="3">The tmRNA-SmpB complex associates with stalled 70S ribosomes.</text>
</comment>
<dbReference type="GO" id="GO:0070929">
    <property type="term" value="P:trans-translation"/>
    <property type="evidence" value="ECO:0007669"/>
    <property type="project" value="UniProtKB-UniRule"/>
</dbReference>
<dbReference type="Gene3D" id="2.40.280.10">
    <property type="match status" value="1"/>
</dbReference>
<dbReference type="SUPFAM" id="SSF74982">
    <property type="entry name" value="Small protein B (SmpB)"/>
    <property type="match status" value="1"/>
</dbReference>
<dbReference type="PANTHER" id="PTHR30308">
    <property type="entry name" value="TMRNA-BINDING COMPONENT OF TRANS-TRANSLATION TAGGING COMPLEX"/>
    <property type="match status" value="1"/>
</dbReference>
<dbReference type="GO" id="GO:0070930">
    <property type="term" value="P:trans-translation-dependent protein tagging"/>
    <property type="evidence" value="ECO:0007669"/>
    <property type="project" value="TreeGrafter"/>
</dbReference>
<evidence type="ECO:0000313" key="5">
    <source>
        <dbReference type="EMBL" id="SHK74101.1"/>
    </source>
</evidence>
<evidence type="ECO:0000256" key="1">
    <source>
        <dbReference type="ARBA" id="ARBA00022490"/>
    </source>
</evidence>
<protein>
    <recommendedName>
        <fullName evidence="3">SsrA-binding protein</fullName>
    </recommendedName>
    <alternativeName>
        <fullName evidence="3">Small protein B</fullName>
    </alternativeName>
</protein>
<accession>A0A1M6UYA6</accession>
<dbReference type="HAMAP" id="MF_00023">
    <property type="entry name" value="SmpB"/>
    <property type="match status" value="1"/>
</dbReference>
<dbReference type="InterPro" id="IPR023620">
    <property type="entry name" value="SmpB"/>
</dbReference>
<comment type="function">
    <text evidence="3">Required for rescue of stalled ribosomes mediated by trans-translation. Binds to transfer-messenger RNA (tmRNA), required for stable association of tmRNA with ribosomes. tmRNA and SmpB together mimic tRNA shape, replacing the anticodon stem-loop with SmpB. tmRNA is encoded by the ssrA gene; the 2 termini fold to resemble tRNA(Ala) and it encodes a 'tag peptide', a short internal open reading frame. During trans-translation Ala-aminoacylated tmRNA acts like a tRNA, entering the A-site of stalled ribosomes, displacing the stalled mRNA. The ribosome then switches to translate the ORF on the tmRNA; the nascent peptide is terminated with the 'tag peptide' encoded by the tmRNA and targeted for degradation. The ribosome is freed to recommence translation, which seems to be the essential function of trans-translation.</text>
</comment>
<dbReference type="STRING" id="1830138.SAMN05443507_12139"/>
<keyword evidence="2 3" id="KW-0694">RNA-binding</keyword>
<evidence type="ECO:0000256" key="3">
    <source>
        <dbReference type="HAMAP-Rule" id="MF_00023"/>
    </source>
</evidence>
<dbReference type="CDD" id="cd09294">
    <property type="entry name" value="SmpB"/>
    <property type="match status" value="1"/>
</dbReference>
<organism evidence="5 6">
    <name type="scientific">Alicyclobacillus tolerans</name>
    <dbReference type="NCBI Taxonomy" id="90970"/>
    <lineage>
        <taxon>Bacteria</taxon>
        <taxon>Bacillati</taxon>
        <taxon>Bacillota</taxon>
        <taxon>Bacilli</taxon>
        <taxon>Bacillales</taxon>
        <taxon>Alicyclobacillaceae</taxon>
        <taxon>Alicyclobacillus</taxon>
    </lineage>
</organism>
<dbReference type="Proteomes" id="UP000184016">
    <property type="component" value="Unassembled WGS sequence"/>
</dbReference>
<dbReference type="InterPro" id="IPR020081">
    <property type="entry name" value="SsrA-bd_prot_CS"/>
</dbReference>
<dbReference type="AlphaFoldDB" id="A0A1M6UYA6"/>
<keyword evidence="1 3" id="KW-0963">Cytoplasm</keyword>
<evidence type="ECO:0000256" key="4">
    <source>
        <dbReference type="SAM" id="MobiDB-lite"/>
    </source>
</evidence>
<reference evidence="6" key="1">
    <citation type="submission" date="2016-11" db="EMBL/GenBank/DDBJ databases">
        <authorList>
            <person name="Varghese N."/>
            <person name="Submissions S."/>
        </authorList>
    </citation>
    <scope>NUCLEOTIDE SEQUENCE [LARGE SCALE GENOMIC DNA]</scope>
    <source>
        <strain evidence="6">USBA-503</strain>
    </source>
</reference>
<dbReference type="NCBIfam" id="NF003843">
    <property type="entry name" value="PRK05422.1"/>
    <property type="match status" value="1"/>
</dbReference>
<dbReference type="InterPro" id="IPR000037">
    <property type="entry name" value="SsrA-bd_prot"/>
</dbReference>
<feature type="region of interest" description="Disordered" evidence="4">
    <location>
        <begin position="145"/>
        <end position="169"/>
    </location>
</feature>
<dbReference type="GO" id="GO:0005829">
    <property type="term" value="C:cytosol"/>
    <property type="evidence" value="ECO:0007669"/>
    <property type="project" value="TreeGrafter"/>
</dbReference>
<sequence length="169" mass="19632">MKSRGNPGQIEVSFVAKGSDKVLAQNRKAYHDYFIEDTYEAGLVLTGSEIKSIRKGSVNLRDAYARVENGEVFIHHMHVAPYEQANRFNHDPMRTRKCLLHREEIRKLIGMVRERGYTLVPTKIYLRNGFAKVELGLARGKKSYDKRESLKQRDANREIQRALRDRQKS</sequence>
<dbReference type="NCBIfam" id="TIGR00086">
    <property type="entry name" value="smpB"/>
    <property type="match status" value="1"/>
</dbReference>
<dbReference type="Pfam" id="PF01668">
    <property type="entry name" value="SmpB"/>
    <property type="match status" value="1"/>
</dbReference>
<gene>
    <name evidence="3" type="primary">smpB</name>
    <name evidence="5" type="ORF">SAMN05443507_12139</name>
</gene>
<name>A0A1M6UYA6_9BACL</name>
<evidence type="ECO:0000256" key="2">
    <source>
        <dbReference type="ARBA" id="ARBA00022884"/>
    </source>
</evidence>
<dbReference type="PANTHER" id="PTHR30308:SF2">
    <property type="entry name" value="SSRA-BINDING PROTEIN"/>
    <property type="match status" value="1"/>
</dbReference>